<dbReference type="Pfam" id="PF00114">
    <property type="entry name" value="Pilin"/>
    <property type="match status" value="1"/>
</dbReference>
<dbReference type="PANTHER" id="PTHR30093:SF34">
    <property type="entry name" value="PREPILIN PEPTIDASE-DEPENDENT PROTEIN D"/>
    <property type="match status" value="1"/>
</dbReference>
<dbReference type="NCBIfam" id="TIGR02532">
    <property type="entry name" value="IV_pilin_GFxxxE"/>
    <property type="match status" value="1"/>
</dbReference>
<protein>
    <recommendedName>
        <fullName evidence="3">Pilin</fullName>
    </recommendedName>
</protein>
<evidence type="ECO:0000256" key="3">
    <source>
        <dbReference type="ARBA" id="ARBA00029638"/>
    </source>
</evidence>
<dbReference type="RefSeq" id="WP_310965711.1">
    <property type="nucleotide sequence ID" value="NZ_JAVMBO010000007.1"/>
</dbReference>
<keyword evidence="5" id="KW-0472">Membrane</keyword>
<evidence type="ECO:0000256" key="5">
    <source>
        <dbReference type="SAM" id="Phobius"/>
    </source>
</evidence>
<dbReference type="EMBL" id="JAVMBO010000007">
    <property type="protein sequence ID" value="MDS1309434.1"/>
    <property type="molecule type" value="Genomic_DNA"/>
</dbReference>
<sequence length="192" mass="19061">MKNMQMNYSQKGFTLIELMIVVAIIGILAAVAIPAYQDYTARARVSEGLNLASEAKLTVADNASNVTPDATGGLAAGYPTSATAGAATTPCNAAGTCVQTVGDNGTTANTSQNVRTITVTTATGQIDIAYSSRISAAATSTLSLVPTATGAALAAGTRPAGAIVWTCYAAGKASAPASATLPGNLAPAECRS</sequence>
<evidence type="ECO:0000256" key="2">
    <source>
        <dbReference type="ARBA" id="ARBA00022481"/>
    </source>
</evidence>
<dbReference type="Gene3D" id="3.30.700.10">
    <property type="entry name" value="Glycoprotein, Type 4 Pilin"/>
    <property type="match status" value="1"/>
</dbReference>
<dbReference type="SUPFAM" id="SSF54523">
    <property type="entry name" value="Pili subunits"/>
    <property type="match status" value="1"/>
</dbReference>
<organism evidence="6 7">
    <name type="scientific">Marinobacter xiaoshiensis</name>
    <dbReference type="NCBI Taxonomy" id="3073652"/>
    <lineage>
        <taxon>Bacteria</taxon>
        <taxon>Pseudomonadati</taxon>
        <taxon>Pseudomonadota</taxon>
        <taxon>Gammaproteobacteria</taxon>
        <taxon>Pseudomonadales</taxon>
        <taxon>Marinobacteraceae</taxon>
        <taxon>Marinobacter</taxon>
    </lineage>
</organism>
<reference evidence="6" key="1">
    <citation type="submission" date="2023-09" db="EMBL/GenBank/DDBJ databases">
        <title>Marinobacter sediminicola sp. nov. and Marinobacter maritimum sp. nov., isolated from marine sediment.</title>
        <authorList>
            <person name="An J."/>
        </authorList>
    </citation>
    <scope>NUCLEOTIDE SEQUENCE</scope>
    <source>
        <strain evidence="6">F60267</strain>
    </source>
</reference>
<keyword evidence="7" id="KW-1185">Reference proteome</keyword>
<evidence type="ECO:0000256" key="4">
    <source>
        <dbReference type="RuleBase" id="RU000389"/>
    </source>
</evidence>
<dbReference type="PANTHER" id="PTHR30093">
    <property type="entry name" value="GENERAL SECRETION PATHWAY PROTEIN G"/>
    <property type="match status" value="1"/>
</dbReference>
<keyword evidence="5" id="KW-1133">Transmembrane helix</keyword>
<proteinExistence type="inferred from homology"/>
<name>A0ABU2HEG5_9GAMM</name>
<feature type="transmembrane region" description="Helical" evidence="5">
    <location>
        <begin position="12"/>
        <end position="36"/>
    </location>
</feature>
<dbReference type="Proteomes" id="UP001267407">
    <property type="component" value="Unassembled WGS sequence"/>
</dbReference>
<accession>A0ABU2HEG5</accession>
<evidence type="ECO:0000256" key="1">
    <source>
        <dbReference type="ARBA" id="ARBA00005233"/>
    </source>
</evidence>
<keyword evidence="5" id="KW-0812">Transmembrane</keyword>
<gene>
    <name evidence="6" type="ORF">RKA07_04830</name>
</gene>
<dbReference type="InterPro" id="IPR001082">
    <property type="entry name" value="Pilin"/>
</dbReference>
<comment type="caution">
    <text evidence="6">The sequence shown here is derived from an EMBL/GenBank/DDBJ whole genome shotgun (WGS) entry which is preliminary data.</text>
</comment>
<comment type="similarity">
    <text evidence="1 4">Belongs to the N-Me-Phe pilin family.</text>
</comment>
<evidence type="ECO:0000313" key="6">
    <source>
        <dbReference type="EMBL" id="MDS1309434.1"/>
    </source>
</evidence>
<dbReference type="Pfam" id="PF07963">
    <property type="entry name" value="N_methyl"/>
    <property type="match status" value="1"/>
</dbReference>
<keyword evidence="4" id="KW-0281">Fimbrium</keyword>
<dbReference type="PROSITE" id="PS00409">
    <property type="entry name" value="PROKAR_NTER_METHYL"/>
    <property type="match status" value="1"/>
</dbReference>
<dbReference type="InterPro" id="IPR045584">
    <property type="entry name" value="Pilin-like"/>
</dbReference>
<evidence type="ECO:0000313" key="7">
    <source>
        <dbReference type="Proteomes" id="UP001267407"/>
    </source>
</evidence>
<keyword evidence="2" id="KW-0488">Methylation</keyword>
<dbReference type="InterPro" id="IPR012902">
    <property type="entry name" value="N_methyl_site"/>
</dbReference>